<dbReference type="InterPro" id="IPR036436">
    <property type="entry name" value="Disintegrin_dom_sf"/>
</dbReference>
<feature type="binding site" evidence="9">
    <location>
        <position position="364"/>
    </location>
    <ligand>
        <name>Zn(2+)</name>
        <dbReference type="ChEBI" id="CHEBI:29105"/>
        <note>catalytic</note>
    </ligand>
</feature>
<dbReference type="PROSITE" id="PS50215">
    <property type="entry name" value="ADAM_MEPRO"/>
    <property type="match status" value="1"/>
</dbReference>
<dbReference type="FunFam" id="4.10.70.10:FF:000001">
    <property type="entry name" value="Disintegrin and metalloproteinase domain-containing protein 22"/>
    <property type="match status" value="1"/>
</dbReference>
<feature type="region of interest" description="Disordered" evidence="10">
    <location>
        <begin position="889"/>
        <end position="908"/>
    </location>
</feature>
<evidence type="ECO:0000313" key="16">
    <source>
        <dbReference type="Proteomes" id="UP000318571"/>
    </source>
</evidence>
<comment type="caution">
    <text evidence="8">Lacks conserved residue(s) required for the propagation of feature annotation.</text>
</comment>
<dbReference type="InterPro" id="IPR002870">
    <property type="entry name" value="Peptidase_M12B_N"/>
</dbReference>
<dbReference type="GO" id="GO:0006509">
    <property type="term" value="P:membrane protein ectodomain proteolysis"/>
    <property type="evidence" value="ECO:0007669"/>
    <property type="project" value="TreeGrafter"/>
</dbReference>
<evidence type="ECO:0000256" key="8">
    <source>
        <dbReference type="PROSITE-ProRule" id="PRU00076"/>
    </source>
</evidence>
<dbReference type="Gene3D" id="3.40.390.10">
    <property type="entry name" value="Collagenase (Catalytic Domain)"/>
    <property type="match status" value="1"/>
</dbReference>
<keyword evidence="4" id="KW-0378">Hydrolase</keyword>
<dbReference type="SMART" id="SM00050">
    <property type="entry name" value="DISIN"/>
    <property type="match status" value="1"/>
</dbReference>
<evidence type="ECO:0000259" key="12">
    <source>
        <dbReference type="PROSITE" id="PS50026"/>
    </source>
</evidence>
<dbReference type="STRING" id="6832.A0A553NSA3"/>
<feature type="chain" id="PRO_5022072275" description="Peptidase M12B domain-containing protein" evidence="11">
    <location>
        <begin position="23"/>
        <end position="1629"/>
    </location>
</feature>
<evidence type="ECO:0000256" key="11">
    <source>
        <dbReference type="SAM" id="SignalP"/>
    </source>
</evidence>
<keyword evidence="9" id="KW-0479">Metal-binding</keyword>
<dbReference type="GO" id="GO:0016020">
    <property type="term" value="C:membrane"/>
    <property type="evidence" value="ECO:0007669"/>
    <property type="project" value="UniProtKB-SubCell"/>
</dbReference>
<comment type="caution">
    <text evidence="15">The sequence shown here is derived from an EMBL/GenBank/DDBJ whole genome shotgun (WGS) entry which is preliminary data.</text>
</comment>
<dbReference type="Pfam" id="PF08516">
    <property type="entry name" value="ADAM_CR"/>
    <property type="match status" value="1"/>
</dbReference>
<protein>
    <recommendedName>
        <fullName evidence="17">Peptidase M12B domain-containing protein</fullName>
    </recommendedName>
</protein>
<dbReference type="GO" id="GO:0004222">
    <property type="term" value="F:metalloendopeptidase activity"/>
    <property type="evidence" value="ECO:0007669"/>
    <property type="project" value="InterPro"/>
</dbReference>
<feature type="region of interest" description="Disordered" evidence="10">
    <location>
        <begin position="919"/>
        <end position="950"/>
    </location>
</feature>
<dbReference type="Gene3D" id="4.10.70.10">
    <property type="entry name" value="Disintegrin domain"/>
    <property type="match status" value="1"/>
</dbReference>
<evidence type="ECO:0000256" key="6">
    <source>
        <dbReference type="ARBA" id="ARBA00023157"/>
    </source>
</evidence>
<reference evidence="15 16" key="1">
    <citation type="journal article" date="2018" name="Nat. Ecol. Evol.">
        <title>Genomic signatures of mitonuclear coevolution across populations of Tigriopus californicus.</title>
        <authorList>
            <person name="Barreto F.S."/>
            <person name="Watson E.T."/>
            <person name="Lima T.G."/>
            <person name="Willett C.S."/>
            <person name="Edmands S."/>
            <person name="Li W."/>
            <person name="Burton R.S."/>
        </authorList>
    </citation>
    <scope>NUCLEOTIDE SEQUENCE [LARGE SCALE GENOMIC DNA]</scope>
    <source>
        <strain evidence="15 16">San Diego</strain>
    </source>
</reference>
<sequence length="1629" mass="175740">MGGLRTLVWMILLSSVPALAKSTPGAKHEFQTHRRVRRHIFNSESNQVVHSSHRWGGSAKSQHHLERLVLVLEDLVSGQNVTLDLSLNTDLIPDSYFEKHHHEGKTLTKKFSSAKEVELCHYNGLVRGRVHSWVALSTCDGIHGVVFDGRHFHHIEPENEEYHLLYQQNDHLSSLQSSNFTSRTKRSVSNEKGSGYLSDQNNLHPPETDHKSDIEAVLGPWNANKRSRYVELVLVVDKREFQDHNEDLQKVQRICKDIANVMNGLYSPLNIYIALVGVIVWTEYDEIKLSTNGDQTLTNFLHYRKERLVKEHPNDNAQLLTGITFDGGVVGKALKGPMCTYEFSGGVNMWHSDVIGLVATTVAHEMGHNFGMEHDRDYCVCPDDRCIMAPASSTLKPSFWSSCSLEYLALAFEQGMDYCLRNRPVKLFESPVCGNGFVEQGEECDCGLKNHCDNPCCNPESCTLYANATCATGECCDFKTCRPKPSGDLCRPSDHACDLPEFCTGESEFCPNDVYKVDGTPCKVGHAFCYQGTCRTHSDQCKLLWGPSGKKSEDECYEQNLKGSRHGNCGYNRINESYIQCSLEDVRCGMLHCSHLNERLEFGMESAAILSHSFINSRGRIIPCRTALVDLGLNDIDPGMVPEGSKCGDGKLCVNQRCIPVESLVIGPKSCPRDCSGNGICNSKGHCHCNIGYEPPLCDAPGPGGSIDSGPASSSDEWSPLVFILVACLTLLPLLCLFCCFVAWRAKGVSSSPREWKLFFDEKARSSVDAGPSKKKYHSKLEISGPLENSGLGSPTPSHALLPHVDTSTSALSSLPTTVKESSDSEDAVKFKQESSSRIFGLSRPKFGRQCSASRVEGEKLTFMQSLARSITFPTSIKSREASAKYEIKVEHQQPNSDSSTPIESVEEKEDVKIVMEKELEPPSGESPLVITQSKPPPPPRPNIFVPTSNSKLAFPHSSTFTSGLVSRSPFLTASSSFSTPSALSDASMPSKKLQHSLRYSPKPASLNELASDSSPAEIAVEHKVTTPSSQSAGISSASGQTALQPSKSSVAGSAQPSSLNKKTTTVLAPSRSASGTTTLLTSKPLQSPFFKKAASSSPSVVVTASVTSAITTKPTTSTSVSPSSQFSTFQPLSTSKESSEPSEVVQAHGTHMTKNSTLPTSLSSIYGAHMNMPKSSTLPSGSTPGGLRPEIGKPVLQTATSSAQSLISRAPSTGISQSSILAKTDRRDRSSKGVVFCDPITLPSPTNPNNPPIIHQPTMTSSMIVLMSSPRPSPTVASAPKNQMSIITPTWTTEPTPLTSDAVICHIDESEPDGETTTTLGATSSAPIASPDREVSSPSPSGSSSLAKIKSKLSHGTKKPDPDASSDSSIRSNLRGLEISGPILQSTMDLKTKLVPICGTENTPISRSSPIQTLSPTPKRAAPPPPIQPRGQFKGSHNDSNLKETAVSNSPKPSAVSRSSSSASSIGKRPASIATSRPTRPSAPPPMPPPSRTQVPARTQVSASASAQKPASHLNDGGPSREDNTKQEHIYEKIKGSTPDKEMPKAKKESTPRPSSIGLKGSEVASPQDSEYGTPSSSPLFAKKSPDTVSMASSEGDLMKEILKEIVTKDDEIYSTLTRKKKKSVPKP</sequence>
<feature type="region of interest" description="Disordered" evidence="10">
    <location>
        <begin position="1113"/>
        <end position="1143"/>
    </location>
</feature>
<dbReference type="FunFam" id="3.40.390.10:FF:000002">
    <property type="entry name" value="Disintegrin and metalloproteinase domain-containing protein 22"/>
    <property type="match status" value="1"/>
</dbReference>
<keyword evidence="11" id="KW-0732">Signal</keyword>
<feature type="disulfide bond" evidence="9">
    <location>
        <begin position="379"/>
        <end position="403"/>
    </location>
</feature>
<evidence type="ECO:0000256" key="4">
    <source>
        <dbReference type="ARBA" id="ARBA00023049"/>
    </source>
</evidence>
<feature type="region of interest" description="Disordered" evidence="10">
    <location>
        <begin position="176"/>
        <end position="211"/>
    </location>
</feature>
<feature type="region of interest" description="Disordered" evidence="10">
    <location>
        <begin position="976"/>
        <end position="1086"/>
    </location>
</feature>
<evidence type="ECO:0000256" key="10">
    <source>
        <dbReference type="SAM" id="MobiDB-lite"/>
    </source>
</evidence>
<dbReference type="OrthoDB" id="5951731at2759"/>
<feature type="disulfide bond" evidence="8">
    <location>
        <begin position="671"/>
        <end position="681"/>
    </location>
</feature>
<dbReference type="SUPFAM" id="SSF55486">
    <property type="entry name" value="Metalloproteases ('zincins'), catalytic domain"/>
    <property type="match status" value="1"/>
</dbReference>
<name>A0A553NSA3_TIGCA</name>
<evidence type="ECO:0000259" key="14">
    <source>
        <dbReference type="PROSITE" id="PS50215"/>
    </source>
</evidence>
<keyword evidence="6 8" id="KW-1015">Disulfide bond</keyword>
<dbReference type="PROSITE" id="PS50026">
    <property type="entry name" value="EGF_3"/>
    <property type="match status" value="1"/>
</dbReference>
<keyword evidence="16" id="KW-1185">Reference proteome</keyword>
<organism evidence="15 16">
    <name type="scientific">Tigriopus californicus</name>
    <name type="common">Marine copepod</name>
    <dbReference type="NCBI Taxonomy" id="6832"/>
    <lineage>
        <taxon>Eukaryota</taxon>
        <taxon>Metazoa</taxon>
        <taxon>Ecdysozoa</taxon>
        <taxon>Arthropoda</taxon>
        <taxon>Crustacea</taxon>
        <taxon>Multicrustacea</taxon>
        <taxon>Hexanauplia</taxon>
        <taxon>Copepoda</taxon>
        <taxon>Harpacticoida</taxon>
        <taxon>Harpacticidae</taxon>
        <taxon>Tigriopus</taxon>
    </lineage>
</organism>
<feature type="domain" description="Disintegrin" evidence="13">
    <location>
        <begin position="430"/>
        <end position="518"/>
    </location>
</feature>
<gene>
    <name evidence="15" type="ORF">TCAL_03011</name>
</gene>
<dbReference type="InterPro" id="IPR001590">
    <property type="entry name" value="Peptidase_M12B"/>
</dbReference>
<keyword evidence="5" id="KW-0472">Membrane</keyword>
<keyword evidence="9" id="KW-0862">Zinc</keyword>
<feature type="binding site" evidence="9">
    <location>
        <position position="368"/>
    </location>
    <ligand>
        <name>Zn(2+)</name>
        <dbReference type="ChEBI" id="CHEBI:29105"/>
        <note>catalytic</note>
    </ligand>
</feature>
<feature type="disulfide bond" evidence="8">
    <location>
        <begin position="689"/>
        <end position="698"/>
    </location>
</feature>
<dbReference type="Pfam" id="PF01562">
    <property type="entry name" value="Pep_M12B_propep"/>
    <property type="match status" value="1"/>
</dbReference>
<keyword evidence="8" id="KW-0245">EGF-like domain</keyword>
<keyword evidence="2" id="KW-0812">Transmembrane</keyword>
<evidence type="ECO:0008006" key="17">
    <source>
        <dbReference type="Google" id="ProtNLM"/>
    </source>
</evidence>
<feature type="signal peptide" evidence="11">
    <location>
        <begin position="1"/>
        <end position="22"/>
    </location>
</feature>
<dbReference type="CDD" id="cd04269">
    <property type="entry name" value="ZnMc_adamalysin_II_like"/>
    <property type="match status" value="1"/>
</dbReference>
<dbReference type="PANTHER" id="PTHR11905">
    <property type="entry name" value="ADAM A DISINTEGRIN AND METALLOPROTEASE DOMAIN"/>
    <property type="match status" value="1"/>
</dbReference>
<feature type="compositionally biased region" description="Polar residues" evidence="10">
    <location>
        <begin position="1566"/>
        <end position="1580"/>
    </location>
</feature>
<dbReference type="Pfam" id="PF00200">
    <property type="entry name" value="Disintegrin"/>
    <property type="match status" value="1"/>
</dbReference>
<evidence type="ECO:0000256" key="7">
    <source>
        <dbReference type="PROSITE-ProRule" id="PRU00068"/>
    </source>
</evidence>
<feature type="compositionally biased region" description="Polar residues" evidence="10">
    <location>
        <begin position="1042"/>
        <end position="1086"/>
    </location>
</feature>
<feature type="compositionally biased region" description="Basic and acidic residues" evidence="10">
    <location>
        <begin position="1520"/>
        <end position="1552"/>
    </location>
</feature>
<dbReference type="PANTHER" id="PTHR11905:SF159">
    <property type="entry name" value="ADAM METALLOPROTEASE"/>
    <property type="match status" value="1"/>
</dbReference>
<evidence type="ECO:0000259" key="13">
    <source>
        <dbReference type="PROSITE" id="PS50214"/>
    </source>
</evidence>
<dbReference type="Proteomes" id="UP000318571">
    <property type="component" value="Chromosome 1"/>
</dbReference>
<dbReference type="InterPro" id="IPR034027">
    <property type="entry name" value="Reprolysin_adamalysin"/>
</dbReference>
<feature type="compositionally biased region" description="Polar residues" evidence="10">
    <location>
        <begin position="893"/>
        <end position="903"/>
    </location>
</feature>
<dbReference type="InterPro" id="IPR000742">
    <property type="entry name" value="EGF"/>
</dbReference>
<dbReference type="SMART" id="SM00608">
    <property type="entry name" value="ACR"/>
    <property type="match status" value="1"/>
</dbReference>
<evidence type="ECO:0000256" key="9">
    <source>
        <dbReference type="PROSITE-ProRule" id="PRU00276"/>
    </source>
</evidence>
<feature type="disulfide bond" evidence="9">
    <location>
        <begin position="381"/>
        <end position="386"/>
    </location>
</feature>
<dbReference type="EMBL" id="VCGU01000010">
    <property type="protein sequence ID" value="TRY68307.1"/>
    <property type="molecule type" value="Genomic_DNA"/>
</dbReference>
<evidence type="ECO:0000256" key="2">
    <source>
        <dbReference type="ARBA" id="ARBA00022692"/>
    </source>
</evidence>
<dbReference type="PROSITE" id="PS01186">
    <property type="entry name" value="EGF_2"/>
    <property type="match status" value="1"/>
</dbReference>
<feature type="compositionally biased region" description="Pro residues" evidence="10">
    <location>
        <begin position="1482"/>
        <end position="1492"/>
    </location>
</feature>
<feature type="compositionally biased region" description="Low complexity" evidence="10">
    <location>
        <begin position="1337"/>
        <end position="1349"/>
    </location>
</feature>
<feature type="compositionally biased region" description="Polar residues" evidence="10">
    <location>
        <begin position="1495"/>
        <end position="1510"/>
    </location>
</feature>
<dbReference type="SUPFAM" id="SSF57552">
    <property type="entry name" value="Blood coagulation inhibitor (disintegrin)"/>
    <property type="match status" value="1"/>
</dbReference>
<dbReference type="InterPro" id="IPR024079">
    <property type="entry name" value="MetalloPept_cat_dom_sf"/>
</dbReference>
<accession>A0A553NSA3</accession>
<dbReference type="PROSITE" id="PS50214">
    <property type="entry name" value="DISINTEGRIN_2"/>
    <property type="match status" value="1"/>
</dbReference>
<feature type="compositionally biased region" description="Low complexity" evidence="10">
    <location>
        <begin position="1029"/>
        <end position="1041"/>
    </location>
</feature>
<keyword evidence="3" id="KW-1133">Transmembrane helix</keyword>
<feature type="compositionally biased region" description="Polar residues" evidence="10">
    <location>
        <begin position="1316"/>
        <end position="1328"/>
    </location>
</feature>
<feature type="domain" description="Peptidase M12B" evidence="14">
    <location>
        <begin position="228"/>
        <end position="424"/>
    </location>
</feature>
<feature type="region of interest" description="Disordered" evidence="10">
    <location>
        <begin position="1400"/>
        <end position="1594"/>
    </location>
</feature>
<dbReference type="InterPro" id="IPR001762">
    <property type="entry name" value="Disintegrin_dom"/>
</dbReference>
<evidence type="ECO:0000256" key="3">
    <source>
        <dbReference type="ARBA" id="ARBA00022989"/>
    </source>
</evidence>
<evidence type="ECO:0000256" key="1">
    <source>
        <dbReference type="ARBA" id="ARBA00004167"/>
    </source>
</evidence>
<feature type="domain" description="EGF-like" evidence="12">
    <location>
        <begin position="667"/>
        <end position="699"/>
    </location>
</feature>
<feature type="compositionally biased region" description="Low complexity" evidence="10">
    <location>
        <begin position="976"/>
        <end position="985"/>
    </location>
</feature>
<feature type="compositionally biased region" description="Low complexity" evidence="10">
    <location>
        <begin position="1113"/>
        <end position="1136"/>
    </location>
</feature>
<keyword evidence="4" id="KW-0482">Metalloprotease</keyword>
<evidence type="ECO:0000313" key="15">
    <source>
        <dbReference type="EMBL" id="TRY68307.1"/>
    </source>
</evidence>
<feature type="disulfide bond" evidence="7">
    <location>
        <begin position="490"/>
        <end position="510"/>
    </location>
</feature>
<dbReference type="InterPro" id="IPR006586">
    <property type="entry name" value="ADAM_Cys-rich"/>
</dbReference>
<feature type="disulfide bond" evidence="9">
    <location>
        <begin position="339"/>
        <end position="419"/>
    </location>
</feature>
<feature type="region of interest" description="Disordered" evidence="10">
    <location>
        <begin position="1312"/>
        <end position="1374"/>
    </location>
</feature>
<feature type="binding site" evidence="9">
    <location>
        <position position="374"/>
    </location>
    <ligand>
        <name>Zn(2+)</name>
        <dbReference type="ChEBI" id="CHEBI:29105"/>
        <note>catalytic</note>
    </ligand>
</feature>
<dbReference type="GO" id="GO:0046872">
    <property type="term" value="F:metal ion binding"/>
    <property type="evidence" value="ECO:0007669"/>
    <property type="project" value="UniProtKB-KW"/>
</dbReference>
<evidence type="ECO:0000256" key="5">
    <source>
        <dbReference type="ARBA" id="ARBA00023136"/>
    </source>
</evidence>
<dbReference type="Pfam" id="PF01421">
    <property type="entry name" value="Reprolysin"/>
    <property type="match status" value="1"/>
</dbReference>
<dbReference type="OMA" id="CSHEYLA"/>
<feature type="compositionally biased region" description="Polar residues" evidence="10">
    <location>
        <begin position="1401"/>
        <end position="1416"/>
    </location>
</feature>
<proteinExistence type="predicted"/>
<feature type="compositionally biased region" description="Low complexity" evidence="10">
    <location>
        <begin position="1449"/>
        <end position="1481"/>
    </location>
</feature>
<comment type="subcellular location">
    <subcellularLocation>
        <location evidence="1">Membrane</location>
        <topology evidence="1">Single-pass membrane protein</topology>
    </subcellularLocation>
</comment>
<feature type="active site" evidence="9">
    <location>
        <position position="365"/>
    </location>
</feature>
<keyword evidence="4" id="KW-0645">Protease</keyword>